<sequence>MLGIFHKGLANPPEELNSPASYKGLKKPKLPEEILREFISHHPDNTCSMNFGKAALAYVRPDKPFSVHQRLFCGLDDIYCLFLGSLNNLSLLNKQYGLSKGTDEAMFLIEAYRTLRDRGPYPPDQVVKELDGSFAFVVYDSTFGTVFAALGSDGGLKLYWGIAADGSVVISDDLNVIQEGCAKSFAPFPAGTKILAIIHTHLS</sequence>
<dbReference type="SUPFAM" id="SSF56235">
    <property type="entry name" value="N-terminal nucleophile aminohydrolases (Ntn hydrolases)"/>
    <property type="match status" value="1"/>
</dbReference>
<dbReference type="Gene3D" id="3.60.20.10">
    <property type="entry name" value="Glutamine Phosphoribosylpyrophosphate, subunit 1, domain 1"/>
    <property type="match status" value="1"/>
</dbReference>
<evidence type="ECO:0000259" key="1">
    <source>
        <dbReference type="SMART" id="SM01172"/>
    </source>
</evidence>
<dbReference type="AlphaFoldDB" id="A0A072V9Q0"/>
<dbReference type="PANTHER" id="PTHR45952:SF2">
    <property type="entry name" value="OS04G0679400 PROTEIN"/>
    <property type="match status" value="1"/>
</dbReference>
<dbReference type="Pfam" id="PF12481">
    <property type="entry name" value="DUF3700"/>
    <property type="match status" value="1"/>
</dbReference>
<dbReference type="EMBL" id="CM001218">
    <property type="protein sequence ID" value="KEH38769.1"/>
    <property type="molecule type" value="Genomic_DNA"/>
</dbReference>
<dbReference type="Proteomes" id="UP000002051">
    <property type="component" value="Chromosome 2"/>
</dbReference>
<dbReference type="EnsemblPlants" id="KEH38769">
    <property type="protein sequence ID" value="KEH38769"/>
    <property type="gene ID" value="MTR_2g079670"/>
</dbReference>
<reference evidence="2 4" key="1">
    <citation type="journal article" date="2011" name="Nature">
        <title>The Medicago genome provides insight into the evolution of rhizobial symbioses.</title>
        <authorList>
            <person name="Young N.D."/>
            <person name="Debelle F."/>
            <person name="Oldroyd G.E."/>
            <person name="Geurts R."/>
            <person name="Cannon S.B."/>
            <person name="Udvardi M.K."/>
            <person name="Benedito V.A."/>
            <person name="Mayer K.F."/>
            <person name="Gouzy J."/>
            <person name="Schoof H."/>
            <person name="Van de Peer Y."/>
            <person name="Proost S."/>
            <person name="Cook D.R."/>
            <person name="Meyers B.C."/>
            <person name="Spannagl M."/>
            <person name="Cheung F."/>
            <person name="De Mita S."/>
            <person name="Krishnakumar V."/>
            <person name="Gundlach H."/>
            <person name="Zhou S."/>
            <person name="Mudge J."/>
            <person name="Bharti A.K."/>
            <person name="Murray J.D."/>
            <person name="Naoumkina M.A."/>
            <person name="Rosen B."/>
            <person name="Silverstein K.A."/>
            <person name="Tang H."/>
            <person name="Rombauts S."/>
            <person name="Zhao P.X."/>
            <person name="Zhou P."/>
            <person name="Barbe V."/>
            <person name="Bardou P."/>
            <person name="Bechner M."/>
            <person name="Bellec A."/>
            <person name="Berger A."/>
            <person name="Berges H."/>
            <person name="Bidwell S."/>
            <person name="Bisseling T."/>
            <person name="Choisne N."/>
            <person name="Couloux A."/>
            <person name="Denny R."/>
            <person name="Deshpande S."/>
            <person name="Dai X."/>
            <person name="Doyle J.J."/>
            <person name="Dudez A.M."/>
            <person name="Farmer A.D."/>
            <person name="Fouteau S."/>
            <person name="Franken C."/>
            <person name="Gibelin C."/>
            <person name="Gish J."/>
            <person name="Goldstein S."/>
            <person name="Gonzalez A.J."/>
            <person name="Green P.J."/>
            <person name="Hallab A."/>
            <person name="Hartog M."/>
            <person name="Hua A."/>
            <person name="Humphray S.J."/>
            <person name="Jeong D.H."/>
            <person name="Jing Y."/>
            <person name="Jocker A."/>
            <person name="Kenton S.M."/>
            <person name="Kim D.J."/>
            <person name="Klee K."/>
            <person name="Lai H."/>
            <person name="Lang C."/>
            <person name="Lin S."/>
            <person name="Macmil S.L."/>
            <person name="Magdelenat G."/>
            <person name="Matthews L."/>
            <person name="McCorrison J."/>
            <person name="Monaghan E.L."/>
            <person name="Mun J.H."/>
            <person name="Najar F.Z."/>
            <person name="Nicholson C."/>
            <person name="Noirot C."/>
            <person name="O'Bleness M."/>
            <person name="Paule C.R."/>
            <person name="Poulain J."/>
            <person name="Prion F."/>
            <person name="Qin B."/>
            <person name="Qu C."/>
            <person name="Retzel E.F."/>
            <person name="Riddle C."/>
            <person name="Sallet E."/>
            <person name="Samain S."/>
            <person name="Samson N."/>
            <person name="Sanders I."/>
            <person name="Saurat O."/>
            <person name="Scarpelli C."/>
            <person name="Schiex T."/>
            <person name="Segurens B."/>
            <person name="Severin A.J."/>
            <person name="Sherrier D.J."/>
            <person name="Shi R."/>
            <person name="Sims S."/>
            <person name="Singer S.R."/>
            <person name="Sinharoy S."/>
            <person name="Sterck L."/>
            <person name="Viollet A."/>
            <person name="Wang B.B."/>
            <person name="Wang K."/>
            <person name="Wang M."/>
            <person name="Wang X."/>
            <person name="Warfsmann J."/>
            <person name="Weissenbach J."/>
            <person name="White D.D."/>
            <person name="White J.D."/>
            <person name="Wiley G.B."/>
            <person name="Wincker P."/>
            <person name="Xing Y."/>
            <person name="Yang L."/>
            <person name="Yao Z."/>
            <person name="Ying F."/>
            <person name="Zhai J."/>
            <person name="Zhou L."/>
            <person name="Zuber A."/>
            <person name="Denarie J."/>
            <person name="Dixon R.A."/>
            <person name="May G.D."/>
            <person name="Schwartz D.C."/>
            <person name="Rogers J."/>
            <person name="Quetier F."/>
            <person name="Town C.D."/>
            <person name="Roe B.A."/>
        </authorList>
    </citation>
    <scope>NUCLEOTIDE SEQUENCE [LARGE SCALE GENOMIC DNA]</scope>
    <source>
        <strain evidence="2">A17</strain>
        <strain evidence="3 4">cv. Jemalong A17</strain>
    </source>
</reference>
<reference evidence="3" key="3">
    <citation type="submission" date="2015-04" db="UniProtKB">
        <authorList>
            <consortium name="EnsemblPlants"/>
        </authorList>
    </citation>
    <scope>IDENTIFICATION</scope>
    <source>
        <strain evidence="3">cv. Jemalong A17</strain>
    </source>
</reference>
<organism evidence="2 4">
    <name type="scientific">Medicago truncatula</name>
    <name type="common">Barrel medic</name>
    <name type="synonym">Medicago tribuloides</name>
    <dbReference type="NCBI Taxonomy" id="3880"/>
    <lineage>
        <taxon>Eukaryota</taxon>
        <taxon>Viridiplantae</taxon>
        <taxon>Streptophyta</taxon>
        <taxon>Embryophyta</taxon>
        <taxon>Tracheophyta</taxon>
        <taxon>Spermatophyta</taxon>
        <taxon>Magnoliopsida</taxon>
        <taxon>eudicotyledons</taxon>
        <taxon>Gunneridae</taxon>
        <taxon>Pentapetalae</taxon>
        <taxon>rosids</taxon>
        <taxon>fabids</taxon>
        <taxon>Fabales</taxon>
        <taxon>Fabaceae</taxon>
        <taxon>Papilionoideae</taxon>
        <taxon>50 kb inversion clade</taxon>
        <taxon>NPAAA clade</taxon>
        <taxon>Hologalegina</taxon>
        <taxon>IRL clade</taxon>
        <taxon>Trifolieae</taxon>
        <taxon>Medicago</taxon>
    </lineage>
</organism>
<accession>A0A072V9Q0</accession>
<protein>
    <submittedName>
        <fullName evidence="2">Stem-specific TSJT1-like protein</fullName>
    </submittedName>
</protein>
<dbReference type="InterPro" id="IPR044828">
    <property type="entry name" value="TSJT1-like"/>
</dbReference>
<evidence type="ECO:0000313" key="3">
    <source>
        <dbReference type="EnsemblPlants" id="KEH38769"/>
    </source>
</evidence>
<reference evidence="2 4" key="2">
    <citation type="journal article" date="2014" name="BMC Genomics">
        <title>An improved genome release (version Mt4.0) for the model legume Medicago truncatula.</title>
        <authorList>
            <person name="Tang H."/>
            <person name="Krishnakumar V."/>
            <person name="Bidwell S."/>
            <person name="Rosen B."/>
            <person name="Chan A."/>
            <person name="Zhou S."/>
            <person name="Gentzbittel L."/>
            <person name="Childs K.L."/>
            <person name="Yandell M."/>
            <person name="Gundlach H."/>
            <person name="Mayer K.F."/>
            <person name="Schwartz D.C."/>
            <person name="Town C.D."/>
        </authorList>
    </citation>
    <scope>GENOME REANNOTATION</scope>
    <source>
        <strain evidence="2">A17</strain>
        <strain evidence="3 4">cv. Jemalong A17</strain>
    </source>
</reference>
<gene>
    <name evidence="3" type="primary">25487368</name>
    <name evidence="2" type="ordered locus">MTR_2g079670</name>
</gene>
<name>A0A072V9Q0_MEDTR</name>
<feature type="domain" description="DUF3700" evidence="1">
    <location>
        <begin position="2"/>
        <end position="199"/>
    </location>
</feature>
<evidence type="ECO:0000313" key="4">
    <source>
        <dbReference type="Proteomes" id="UP000002051"/>
    </source>
</evidence>
<dbReference type="SMART" id="SM01172">
    <property type="entry name" value="DUF3700"/>
    <property type="match status" value="1"/>
</dbReference>
<dbReference type="PANTHER" id="PTHR45952">
    <property type="entry name" value="ALUMINUM INDUCED PROTEIN WITH YGL AND LRDR MOTIFS"/>
    <property type="match status" value="1"/>
</dbReference>
<evidence type="ECO:0000313" key="2">
    <source>
        <dbReference type="EMBL" id="KEH38769.1"/>
    </source>
</evidence>
<keyword evidence="4" id="KW-1185">Reference proteome</keyword>
<dbReference type="InterPro" id="IPR029055">
    <property type="entry name" value="Ntn_hydrolases_N"/>
</dbReference>
<dbReference type="ExpressionAtlas" id="A0A072V9Q0">
    <property type="expression patterns" value="differential"/>
</dbReference>
<dbReference type="OrthoDB" id="2019121at2759"/>
<dbReference type="InterPro" id="IPR024286">
    <property type="entry name" value="DUF3700"/>
</dbReference>
<proteinExistence type="predicted"/>